<dbReference type="Gene3D" id="3.60.10.10">
    <property type="entry name" value="Endonuclease/exonuclease/phosphatase"/>
    <property type="match status" value="1"/>
</dbReference>
<keyword evidence="4" id="KW-1185">Reference proteome</keyword>
<dbReference type="EMBL" id="KZ084115">
    <property type="protein sequence ID" value="OSD00924.1"/>
    <property type="molecule type" value="Genomic_DNA"/>
</dbReference>
<proteinExistence type="predicted"/>
<keyword evidence="1" id="KW-0175">Coiled coil</keyword>
<organism evidence="3 4">
    <name type="scientific">Trametes coccinea (strain BRFM310)</name>
    <name type="common">Pycnoporus coccineus</name>
    <dbReference type="NCBI Taxonomy" id="1353009"/>
    <lineage>
        <taxon>Eukaryota</taxon>
        <taxon>Fungi</taxon>
        <taxon>Dikarya</taxon>
        <taxon>Basidiomycota</taxon>
        <taxon>Agaricomycotina</taxon>
        <taxon>Agaricomycetes</taxon>
        <taxon>Polyporales</taxon>
        <taxon>Polyporaceae</taxon>
        <taxon>Trametes</taxon>
    </lineage>
</organism>
<dbReference type="InterPro" id="IPR005135">
    <property type="entry name" value="Endo/exonuclease/phosphatase"/>
</dbReference>
<evidence type="ECO:0000256" key="1">
    <source>
        <dbReference type="SAM" id="Coils"/>
    </source>
</evidence>
<dbReference type="InterPro" id="IPR036691">
    <property type="entry name" value="Endo/exonu/phosph_ase_sf"/>
</dbReference>
<feature type="non-terminal residue" evidence="3">
    <location>
        <position position="607"/>
    </location>
</feature>
<dbReference type="AlphaFoldDB" id="A0A1Y2IJU9"/>
<dbReference type="Proteomes" id="UP000193067">
    <property type="component" value="Unassembled WGS sequence"/>
</dbReference>
<dbReference type="GO" id="GO:0003824">
    <property type="term" value="F:catalytic activity"/>
    <property type="evidence" value="ECO:0007669"/>
    <property type="project" value="InterPro"/>
</dbReference>
<dbReference type="OrthoDB" id="2751000at2759"/>
<feature type="coiled-coil region" evidence="1">
    <location>
        <begin position="338"/>
        <end position="365"/>
    </location>
</feature>
<name>A0A1Y2IJU9_TRAC3</name>
<evidence type="ECO:0000259" key="2">
    <source>
        <dbReference type="Pfam" id="PF03372"/>
    </source>
</evidence>
<protein>
    <submittedName>
        <fullName evidence="3">DNase I-like protein</fullName>
    </submittedName>
</protein>
<gene>
    <name evidence="3" type="ORF">PYCCODRAFT_1342801</name>
</gene>
<dbReference type="PANTHER" id="PTHR19446">
    <property type="entry name" value="REVERSE TRANSCRIPTASES"/>
    <property type="match status" value="1"/>
</dbReference>
<evidence type="ECO:0000313" key="3">
    <source>
        <dbReference type="EMBL" id="OSD00924.1"/>
    </source>
</evidence>
<dbReference type="SUPFAM" id="SSF56219">
    <property type="entry name" value="DNase I-like"/>
    <property type="match status" value="1"/>
</dbReference>
<feature type="domain" description="Endonuclease/exonuclease/phosphatase" evidence="2">
    <location>
        <begin position="11"/>
        <end position="254"/>
    </location>
</feature>
<dbReference type="Pfam" id="PF03372">
    <property type="entry name" value="Exo_endo_phos"/>
    <property type="match status" value="1"/>
</dbReference>
<dbReference type="STRING" id="1353009.A0A1Y2IJU9"/>
<dbReference type="CDD" id="cd09076">
    <property type="entry name" value="L1-EN"/>
    <property type="match status" value="1"/>
</dbReference>
<evidence type="ECO:0000313" key="4">
    <source>
        <dbReference type="Proteomes" id="UP000193067"/>
    </source>
</evidence>
<sequence>MARKAEIRVGSLNMNGFGSLTKGHPENKWGKIYRMMSEENLGILLIQETHLTEARRTEVQRMFAGRVRIFHSEHASAPTQREGVAVVINKKIACADKAEPVEIVAGRALQVTIPWRGGDKRTLLCIYAPTSGGASERAEFFRAVKVFYETHPEVKRPCLMAGDFNNVEDPLDRYPVGNRNDVSVSNLQDLKAFLGLASIDGWRAINQGKRAFTFHRGTGEQATMSRLDRIYIKAGTLDRTREWAIKPVGVKTDHNMVSVQMTTLNAPEMGRGRRLFPLFLLKDKALARGMKEVAWRAEDELREIERVGRTDAVNPQTTLTNLKEEWMKLATEREKRVAPKMAKEIKELEKGLEKARESLTNGDNRGATESILITEQLRTLKEKRYTAQQQHIKAKHREAGEKPTKYWVSLNRAKKPREVILALQKEKPLPNGRPDYELSSKRMAEIAKEHYDGVQVDDEGVTHGEEREANIQDAIKALTRVASATQVAEMEEDITYEQVEFALQHAKMGTAPGADGLQYEVWKTMAARCKEDRRHEKRRPADVVEVIRRALRDVQDFGVCAGSSFAEGWVVPIYKEKGEKSQIVNYRPITLLNTDYKVLTKILSLRL</sequence>
<accession>A0A1Y2IJU9</accession>
<reference evidence="3 4" key="1">
    <citation type="journal article" date="2015" name="Biotechnol. Biofuels">
        <title>Enhanced degradation of softwood versus hardwood by the white-rot fungus Pycnoporus coccineus.</title>
        <authorList>
            <person name="Couturier M."/>
            <person name="Navarro D."/>
            <person name="Chevret D."/>
            <person name="Henrissat B."/>
            <person name="Piumi F."/>
            <person name="Ruiz-Duenas F.J."/>
            <person name="Martinez A.T."/>
            <person name="Grigoriev I.V."/>
            <person name="Riley R."/>
            <person name="Lipzen A."/>
            <person name="Berrin J.G."/>
            <person name="Master E.R."/>
            <person name="Rosso M.N."/>
        </authorList>
    </citation>
    <scope>NUCLEOTIDE SEQUENCE [LARGE SCALE GENOMIC DNA]</scope>
    <source>
        <strain evidence="3 4">BRFM310</strain>
    </source>
</reference>